<sequence length="259" mass="28487">MKFVNAQGVEIPAIGIGTARFDSNNRCREAVETALRVGYRHIDTAQMYGTEGAVGEAVATANVNRKDLFITTKLDTGNRDYDSVINSTHESLEALQLETADLLLIHSPNDTVALEETIDAMNELQDQGAVDHIGVSNFSVGQLRDAIELSETPIVANQVEYHPYMDQSELLKACVNENVTLTAYSPLDVGGVLDDPTLKGIGDQYGKTSSQVSLRWLLQQEMVSTVPKSADEEHIRENFDVFDFELTDEEMGDIFAIAE</sequence>
<dbReference type="FunFam" id="3.20.20.100:FF:000002">
    <property type="entry name" value="2,5-diketo-D-gluconic acid reductase A"/>
    <property type="match status" value="1"/>
</dbReference>
<evidence type="ECO:0000256" key="3">
    <source>
        <dbReference type="ARBA" id="ARBA00023002"/>
    </source>
</evidence>
<evidence type="ECO:0000259" key="4">
    <source>
        <dbReference type="Pfam" id="PF00248"/>
    </source>
</evidence>
<dbReference type="PANTHER" id="PTHR43827:SF3">
    <property type="entry name" value="NADP-DEPENDENT OXIDOREDUCTASE DOMAIN-CONTAINING PROTEIN"/>
    <property type="match status" value="1"/>
</dbReference>
<comment type="caution">
    <text evidence="5">The sequence shown here is derived from an EMBL/GenBank/DDBJ whole genome shotgun (WGS) entry which is preliminary data.</text>
</comment>
<dbReference type="InterPro" id="IPR020471">
    <property type="entry name" value="AKR"/>
</dbReference>
<proteinExistence type="inferred from homology"/>
<evidence type="ECO:0000256" key="2">
    <source>
        <dbReference type="ARBA" id="ARBA00022857"/>
    </source>
</evidence>
<evidence type="ECO:0000313" key="5">
    <source>
        <dbReference type="EMBL" id="MFC6722838.1"/>
    </source>
</evidence>
<name>A0ABD5RV63_9EURY</name>
<keyword evidence="2" id="KW-0521">NADP</keyword>
<reference evidence="5 6" key="1">
    <citation type="journal article" date="2019" name="Int. J. Syst. Evol. Microbiol.">
        <title>The Global Catalogue of Microorganisms (GCM) 10K type strain sequencing project: providing services to taxonomists for standard genome sequencing and annotation.</title>
        <authorList>
            <consortium name="The Broad Institute Genomics Platform"/>
            <consortium name="The Broad Institute Genome Sequencing Center for Infectious Disease"/>
            <person name="Wu L."/>
            <person name="Ma J."/>
        </authorList>
    </citation>
    <scope>NUCLEOTIDE SEQUENCE [LARGE SCALE GENOMIC DNA]</scope>
    <source>
        <strain evidence="5 6">NBRC 111368</strain>
    </source>
</reference>
<organism evidence="5 6">
    <name type="scientific">Halobium palmae</name>
    <dbReference type="NCBI Taxonomy" id="1776492"/>
    <lineage>
        <taxon>Archaea</taxon>
        <taxon>Methanobacteriati</taxon>
        <taxon>Methanobacteriota</taxon>
        <taxon>Stenosarchaea group</taxon>
        <taxon>Halobacteria</taxon>
        <taxon>Halobacteriales</taxon>
        <taxon>Haloferacaceae</taxon>
        <taxon>Halobium</taxon>
    </lineage>
</organism>
<dbReference type="Proteomes" id="UP001596328">
    <property type="component" value="Unassembled WGS sequence"/>
</dbReference>
<dbReference type="PIRSF" id="PIRSF000097">
    <property type="entry name" value="AKR"/>
    <property type="match status" value="1"/>
</dbReference>
<dbReference type="PROSITE" id="PS00798">
    <property type="entry name" value="ALDOKETO_REDUCTASE_1"/>
    <property type="match status" value="1"/>
</dbReference>
<gene>
    <name evidence="5" type="ORF">ACFQE1_00125</name>
</gene>
<dbReference type="EMBL" id="JBHSWU010000001">
    <property type="protein sequence ID" value="MFC6722838.1"/>
    <property type="molecule type" value="Genomic_DNA"/>
</dbReference>
<dbReference type="InterPro" id="IPR036812">
    <property type="entry name" value="NAD(P)_OxRdtase_dom_sf"/>
</dbReference>
<dbReference type="Pfam" id="PF00248">
    <property type="entry name" value="Aldo_ket_red"/>
    <property type="match status" value="1"/>
</dbReference>
<comment type="similarity">
    <text evidence="1">Belongs to the aldo/keto reductase family.</text>
</comment>
<keyword evidence="6" id="KW-1185">Reference proteome</keyword>
<dbReference type="Gene3D" id="3.20.20.100">
    <property type="entry name" value="NADP-dependent oxidoreductase domain"/>
    <property type="match status" value="1"/>
</dbReference>
<evidence type="ECO:0000256" key="1">
    <source>
        <dbReference type="ARBA" id="ARBA00007905"/>
    </source>
</evidence>
<dbReference type="PANTHER" id="PTHR43827">
    <property type="entry name" value="2,5-DIKETO-D-GLUCONIC ACID REDUCTASE"/>
    <property type="match status" value="1"/>
</dbReference>
<dbReference type="PRINTS" id="PR00069">
    <property type="entry name" value="ALDKETRDTASE"/>
</dbReference>
<keyword evidence="3" id="KW-0560">Oxidoreductase</keyword>
<dbReference type="AlphaFoldDB" id="A0ABD5RV63"/>
<feature type="domain" description="NADP-dependent oxidoreductase" evidence="4">
    <location>
        <begin position="14"/>
        <end position="257"/>
    </location>
</feature>
<dbReference type="GO" id="GO:0016616">
    <property type="term" value="F:oxidoreductase activity, acting on the CH-OH group of donors, NAD or NADP as acceptor"/>
    <property type="evidence" value="ECO:0007669"/>
    <property type="project" value="UniProtKB-ARBA"/>
</dbReference>
<accession>A0ABD5RV63</accession>
<evidence type="ECO:0000313" key="6">
    <source>
        <dbReference type="Proteomes" id="UP001596328"/>
    </source>
</evidence>
<dbReference type="InterPro" id="IPR023210">
    <property type="entry name" value="NADP_OxRdtase_dom"/>
</dbReference>
<protein>
    <submittedName>
        <fullName evidence="5">Aldo/keto reductase</fullName>
    </submittedName>
</protein>
<dbReference type="SUPFAM" id="SSF51430">
    <property type="entry name" value="NAD(P)-linked oxidoreductase"/>
    <property type="match status" value="1"/>
</dbReference>
<dbReference type="InterPro" id="IPR018170">
    <property type="entry name" value="Aldo/ket_reductase_CS"/>
</dbReference>